<dbReference type="PANTHER" id="PTHR10492">
    <property type="match status" value="1"/>
</dbReference>
<keyword evidence="3" id="KW-1185">Reference proteome</keyword>
<reference evidence="3" key="1">
    <citation type="journal article" date="2016" name="Nature">
        <title>The genome of the seagrass Zostera marina reveals angiosperm adaptation to the sea.</title>
        <authorList>
            <person name="Olsen J.L."/>
            <person name="Rouze P."/>
            <person name="Verhelst B."/>
            <person name="Lin Y.-C."/>
            <person name="Bayer T."/>
            <person name="Collen J."/>
            <person name="Dattolo E."/>
            <person name="De Paoli E."/>
            <person name="Dittami S."/>
            <person name="Maumus F."/>
            <person name="Michel G."/>
            <person name="Kersting A."/>
            <person name="Lauritano C."/>
            <person name="Lohaus R."/>
            <person name="Toepel M."/>
            <person name="Tonon T."/>
            <person name="Vanneste K."/>
            <person name="Amirebrahimi M."/>
            <person name="Brakel J."/>
            <person name="Bostroem C."/>
            <person name="Chovatia M."/>
            <person name="Grimwood J."/>
            <person name="Jenkins J.W."/>
            <person name="Jueterbock A."/>
            <person name="Mraz A."/>
            <person name="Stam W.T."/>
            <person name="Tice H."/>
            <person name="Bornberg-Bauer E."/>
            <person name="Green P.J."/>
            <person name="Pearson G.A."/>
            <person name="Procaccini G."/>
            <person name="Duarte C.M."/>
            <person name="Schmutz J."/>
            <person name="Reusch T.B.H."/>
            <person name="Van de Peer Y."/>
        </authorList>
    </citation>
    <scope>NUCLEOTIDE SEQUENCE [LARGE SCALE GENOMIC DNA]</scope>
    <source>
        <strain evidence="3">cv. Finnish</strain>
    </source>
</reference>
<protein>
    <recommendedName>
        <fullName evidence="1">Helitron helicase-like domain-containing protein</fullName>
    </recommendedName>
</protein>
<dbReference type="PANTHER" id="PTHR10492:SF94">
    <property type="entry name" value="ATP-DEPENDENT DNA HELICASE"/>
    <property type="match status" value="1"/>
</dbReference>
<gene>
    <name evidence="2" type="ORF">ZOSMA_8726G00010</name>
</gene>
<proteinExistence type="predicted"/>
<evidence type="ECO:0000259" key="1">
    <source>
        <dbReference type="Pfam" id="PF14214"/>
    </source>
</evidence>
<dbReference type="Proteomes" id="UP000036987">
    <property type="component" value="Unassembled WGS sequence"/>
</dbReference>
<feature type="domain" description="Helitron helicase-like" evidence="1">
    <location>
        <begin position="37"/>
        <end position="157"/>
    </location>
</feature>
<organism evidence="2 3">
    <name type="scientific">Zostera marina</name>
    <name type="common">Eelgrass</name>
    <dbReference type="NCBI Taxonomy" id="29655"/>
    <lineage>
        <taxon>Eukaryota</taxon>
        <taxon>Viridiplantae</taxon>
        <taxon>Streptophyta</taxon>
        <taxon>Embryophyta</taxon>
        <taxon>Tracheophyta</taxon>
        <taxon>Spermatophyta</taxon>
        <taxon>Magnoliopsida</taxon>
        <taxon>Liliopsida</taxon>
        <taxon>Zosteraceae</taxon>
        <taxon>Zostera</taxon>
    </lineage>
</organism>
<name>A0A0K9NKR8_ZOSMR</name>
<dbReference type="Pfam" id="PF14214">
    <property type="entry name" value="Helitron_like_N"/>
    <property type="match status" value="1"/>
</dbReference>
<accession>A0A0K9NKR8</accession>
<dbReference type="AlphaFoldDB" id="A0A0K9NKR8"/>
<sequence>ILKREFDYYSNKVQQRVVDSTYVKRHYETLLLNRVPGSELGKMRVLPHYHKLSHEYQKRMYAGTLAMCRKFGNPTFFITATFNPQWPEYLEACKQVGANPDTAYDIMMRIFDLKLKMLMADLTGSNAGGMGIVGKCIGYSISRESQKRGNPHAHMVIWVEDVEITTDFVDSFVSARIPDPKKDPKLYKLVTSHMLHTCTSTSVCRDTSKAGNPCKKRYPMGEFLSTQFGKGYVNYKRIYRPAREGETREPTFTFNRGSGEIRDDRHVVPYNPLLLLKWNGHINVEVVATTSSPAYVIKYVLKGGSTLFMQVIDESLETNEDGSKTLKNTKSVTVRKDKEKGTKVVDVDMVQSYFGMNYISCQEAFGHIFSMLPFRLSHTPIWINVHLPKDIKQVISDYDLADEILRKIISREEIYPYSRLTAYFHYCDQHPEETRDLTYIQLN</sequence>
<feature type="non-terminal residue" evidence="2">
    <location>
        <position position="443"/>
    </location>
</feature>
<evidence type="ECO:0000313" key="3">
    <source>
        <dbReference type="Proteomes" id="UP000036987"/>
    </source>
</evidence>
<dbReference type="InterPro" id="IPR025476">
    <property type="entry name" value="Helitron_helicase-like"/>
</dbReference>
<dbReference type="OrthoDB" id="672214at2759"/>
<feature type="non-terminal residue" evidence="2">
    <location>
        <position position="1"/>
    </location>
</feature>
<comment type="caution">
    <text evidence="2">The sequence shown here is derived from an EMBL/GenBank/DDBJ whole genome shotgun (WGS) entry which is preliminary data.</text>
</comment>
<evidence type="ECO:0000313" key="2">
    <source>
        <dbReference type="EMBL" id="KMZ57366.1"/>
    </source>
</evidence>
<dbReference type="OMA" id="DITHDEI"/>
<dbReference type="EMBL" id="LFYR01002079">
    <property type="protein sequence ID" value="KMZ57366.1"/>
    <property type="molecule type" value="Genomic_DNA"/>
</dbReference>
<dbReference type="STRING" id="29655.A0A0K9NKR8"/>